<proteinExistence type="predicted"/>
<dbReference type="Proteomes" id="UP000008370">
    <property type="component" value="Unassembled WGS sequence"/>
</dbReference>
<evidence type="ECO:0000313" key="3">
    <source>
        <dbReference type="Proteomes" id="UP000008370"/>
    </source>
</evidence>
<evidence type="ECO:0000256" key="1">
    <source>
        <dbReference type="SAM" id="MobiDB-lite"/>
    </source>
</evidence>
<feature type="region of interest" description="Disordered" evidence="1">
    <location>
        <begin position="1238"/>
        <end position="1260"/>
    </location>
</feature>
<dbReference type="STRING" id="650164.K5VRC1"/>
<dbReference type="EMBL" id="JH930473">
    <property type="protein sequence ID" value="EKM54028.1"/>
    <property type="molecule type" value="Genomic_DNA"/>
</dbReference>
<dbReference type="RefSeq" id="XP_007396733.1">
    <property type="nucleotide sequence ID" value="XM_007396671.1"/>
</dbReference>
<feature type="compositionally biased region" description="Polar residues" evidence="1">
    <location>
        <begin position="1238"/>
        <end position="1255"/>
    </location>
</feature>
<feature type="compositionally biased region" description="Polar residues" evidence="1">
    <location>
        <begin position="1104"/>
        <end position="1117"/>
    </location>
</feature>
<reference evidence="2 3" key="1">
    <citation type="journal article" date="2012" name="BMC Genomics">
        <title>Comparative genomics of the white-rot fungi, Phanerochaete carnosa and P. chrysosporium, to elucidate the genetic basis of the distinct wood types they colonize.</title>
        <authorList>
            <person name="Suzuki H."/>
            <person name="MacDonald J."/>
            <person name="Syed K."/>
            <person name="Salamov A."/>
            <person name="Hori C."/>
            <person name="Aerts A."/>
            <person name="Henrissat B."/>
            <person name="Wiebenga A."/>
            <person name="vanKuyk P.A."/>
            <person name="Barry K."/>
            <person name="Lindquist E."/>
            <person name="LaButti K."/>
            <person name="Lapidus A."/>
            <person name="Lucas S."/>
            <person name="Coutinho P."/>
            <person name="Gong Y."/>
            <person name="Samejima M."/>
            <person name="Mahadevan R."/>
            <person name="Abou-Zaid M."/>
            <person name="de Vries R.P."/>
            <person name="Igarashi K."/>
            <person name="Yadav J.S."/>
            <person name="Grigoriev I.V."/>
            <person name="Master E.R."/>
        </authorList>
    </citation>
    <scope>NUCLEOTIDE SEQUENCE [LARGE SCALE GENOMIC DNA]</scope>
    <source>
        <strain evidence="2 3">HHB-10118-sp</strain>
    </source>
</reference>
<feature type="compositionally biased region" description="Low complexity" evidence="1">
    <location>
        <begin position="1012"/>
        <end position="1024"/>
    </location>
</feature>
<feature type="compositionally biased region" description="Low complexity" evidence="1">
    <location>
        <begin position="977"/>
        <end position="990"/>
    </location>
</feature>
<evidence type="ECO:0000313" key="2">
    <source>
        <dbReference type="EMBL" id="EKM54028.1"/>
    </source>
</evidence>
<dbReference type="InParanoid" id="K5VRC1"/>
<feature type="compositionally biased region" description="Low complexity" evidence="1">
    <location>
        <begin position="1297"/>
        <end position="1307"/>
    </location>
</feature>
<dbReference type="KEGG" id="pco:PHACADRAFT_257609"/>
<feature type="region of interest" description="Disordered" evidence="1">
    <location>
        <begin position="1297"/>
        <end position="1321"/>
    </location>
</feature>
<dbReference type="HOGENOM" id="CLU_005808_0_0_1"/>
<name>K5VRC1_PHACS</name>
<sequence>MCHGENNAPHATSYLNAQLQALWKISSECVEHHGTYLKPDLNYRYSFALAEYYYGKHRSGAQAAVDDMWFHAKFQAPTLDFLCNHEALVQINIDEGHFNSEHARASDTTAADRFRNLTVSETSATFRVPFKMTGIKGRDTIIGSSENVINMLVFDYKSAVLIDTAPKRQERERQSLEIYLRTYLQFLQAAGHHVLFSLPDFNIENPNVLIDFSQAARVLLNISEVQGISIEQINRFLSTSWLKAAMLAGAQNGLPVDRPAISLAEYRSTWVLRDENIHFHLKFGAPQVAALCNDEILLYFLVDEALFYDGEDFQVAPIKNFYDWKVAVLFNVIRESEDEGKVIRCKIDVQSSRYMQQFSVFEGCVESDEDDLHCMNHVISFITGEYLNVLENAQYHIIYHFDARWPKIGSIFDEQQTDEVEIDAEWSRNEVTEDGRTASKTAIWRDITQKSDMYGFDQITALSQAAINMYYRSIWTQVQASASTSVAETLVFQWKFEDYFEAEFKPPTVRLREDGRAIVFLHIKRGFLKPLRNWAPYPDGDKFEFEDWRIAFEADLKMCDHSALTEIGPEWQTAFKKSRVYEQYGTSEIVDFKHIYLDFQNVTFLHESSRFDGLFTAQNKRSIDKVQAAVVYLRDYYLKQLVSAGHHVLYTIPVLSRPSAELYQCLTSVVFHIYSKKISSEYNWNEQSRASEPIIIILGMCGGRPMPASVLQYSTEWVVRAGRFSSYGTAAISGGLFLRERLLRRLSEINTRTTVIPRFSGIERDTWKLKLSCWSDHPERQNENCVFTLDPGSRADGSLRYFWQHHDKYNYEHRGGNYIMTGQYSVACITQNYLEIPTTFKHGTMEIKLGGTVSIEVFVNTSSAWRSSSTAVWQASIAVHSEANGLKVSSVRSQTQFTRPNTEGETYTSLALDPEALLRSVIPSSIDLTEAMEELKIFEQAWYSCYPGMGAYNLVQPVFNSKGDLLFELQARTATAATTVGAPSSSPTSKFKPKHDNRNRAPARPGLQPTYSSRDGSSSHSRQPSFEHLHVDTGSTQIRQSFSRSSAGGGLSAEPGSLSAGVSPYPNMPSSTSPMGPPFSQSPQFEDYTTNINGLRSPPLINRPMSSAGSRPASSMANNVRATPPQNGPYSFNGTSTYSMSPPQQHEIPSDGVHFRTTTPSAGQRNFDSGSVRVHVTGGGQGNNVPDIRVTDTVAGPRGQTFSSFPQFAGNSFQQPTPMAAPRPTSAAGMQYRMSGTASGRATPVTQHQTGSADISSPEGRRAMREGMRQEAFGMSAGAGAFDNAAGFSGFPGTEYRSSSRMSSRGGMMSGGGSSMSGGGSFQASGRYGDFSPVDFTQVSVVE</sequence>
<feature type="compositionally biased region" description="Polar residues" evidence="1">
    <location>
        <begin position="1068"/>
        <end position="1094"/>
    </location>
</feature>
<feature type="region of interest" description="Disordered" evidence="1">
    <location>
        <begin position="1041"/>
        <end position="1117"/>
    </location>
</feature>
<feature type="compositionally biased region" description="Gly residues" evidence="1">
    <location>
        <begin position="1308"/>
        <end position="1321"/>
    </location>
</feature>
<organism evidence="2 3">
    <name type="scientific">Phanerochaete carnosa (strain HHB-10118-sp)</name>
    <name type="common">White-rot fungus</name>
    <name type="synonym">Peniophora carnosa</name>
    <dbReference type="NCBI Taxonomy" id="650164"/>
    <lineage>
        <taxon>Eukaryota</taxon>
        <taxon>Fungi</taxon>
        <taxon>Dikarya</taxon>
        <taxon>Basidiomycota</taxon>
        <taxon>Agaricomycotina</taxon>
        <taxon>Agaricomycetes</taxon>
        <taxon>Polyporales</taxon>
        <taxon>Phanerochaetaceae</taxon>
        <taxon>Phanerochaete</taxon>
    </lineage>
</organism>
<keyword evidence="3" id="KW-1185">Reference proteome</keyword>
<accession>K5VRC1</accession>
<dbReference type="OrthoDB" id="5429442at2759"/>
<protein>
    <submittedName>
        <fullName evidence="2">Uncharacterized protein</fullName>
    </submittedName>
</protein>
<dbReference type="GeneID" id="18916898"/>
<gene>
    <name evidence="2" type="ORF">PHACADRAFT_257609</name>
</gene>
<feature type="region of interest" description="Disordered" evidence="1">
    <location>
        <begin position="977"/>
        <end position="1025"/>
    </location>
</feature>